<accession>A0A183A3U6</accession>
<reference evidence="2" key="1">
    <citation type="submission" date="2016-06" db="UniProtKB">
        <authorList>
            <consortium name="WormBaseParasite"/>
        </authorList>
    </citation>
    <scope>IDENTIFICATION</scope>
</reference>
<protein>
    <submittedName>
        <fullName evidence="2">Chromodomain helicase DNA binding protein 7</fullName>
    </submittedName>
</protein>
<organism evidence="2">
    <name type="scientific">Echinostoma caproni</name>
    <dbReference type="NCBI Taxonomy" id="27848"/>
    <lineage>
        <taxon>Eukaryota</taxon>
        <taxon>Metazoa</taxon>
        <taxon>Spiralia</taxon>
        <taxon>Lophotrochozoa</taxon>
        <taxon>Platyhelminthes</taxon>
        <taxon>Trematoda</taxon>
        <taxon>Digenea</taxon>
        <taxon>Plagiorchiida</taxon>
        <taxon>Echinostomata</taxon>
        <taxon>Echinostomatoidea</taxon>
        <taxon>Echinostomatidae</taxon>
        <taxon>Echinostoma</taxon>
    </lineage>
</organism>
<dbReference type="AlphaFoldDB" id="A0A183A3U6"/>
<feature type="region of interest" description="Disordered" evidence="1">
    <location>
        <begin position="1"/>
        <end position="48"/>
    </location>
</feature>
<feature type="compositionally biased region" description="Basic residues" evidence="1">
    <location>
        <begin position="35"/>
        <end position="48"/>
    </location>
</feature>
<proteinExistence type="predicted"/>
<name>A0A183A3U6_9TREM</name>
<evidence type="ECO:0000313" key="2">
    <source>
        <dbReference type="WBParaSite" id="ECPE_0000163101-mRNA-1"/>
    </source>
</evidence>
<sequence>LKNRKHLDGPDPELPEESTPSKEGADPTGEENERKKKKKSSKKVAKVK</sequence>
<dbReference type="WBParaSite" id="ECPE_0000163101-mRNA-1">
    <property type="protein sequence ID" value="ECPE_0000163101-mRNA-1"/>
    <property type="gene ID" value="ECPE_0000163101"/>
</dbReference>
<evidence type="ECO:0000256" key="1">
    <source>
        <dbReference type="SAM" id="MobiDB-lite"/>
    </source>
</evidence>